<dbReference type="Pfam" id="PF05016">
    <property type="entry name" value="ParE_toxin"/>
    <property type="match status" value="1"/>
</dbReference>
<dbReference type="Proteomes" id="UP000176725">
    <property type="component" value="Unassembled WGS sequence"/>
</dbReference>
<dbReference type="PANTHER" id="PTHR35601:SF1">
    <property type="entry name" value="TOXIN RELE"/>
    <property type="match status" value="1"/>
</dbReference>
<dbReference type="SUPFAM" id="SSF143011">
    <property type="entry name" value="RelE-like"/>
    <property type="match status" value="1"/>
</dbReference>
<accession>A0A1F8BMV5</accession>
<dbReference type="STRING" id="1802521.A2893_06590"/>
<evidence type="ECO:0000313" key="4">
    <source>
        <dbReference type="Proteomes" id="UP000176725"/>
    </source>
</evidence>
<dbReference type="Gene3D" id="3.30.2310.20">
    <property type="entry name" value="RelE-like"/>
    <property type="match status" value="1"/>
</dbReference>
<dbReference type="InterPro" id="IPR035093">
    <property type="entry name" value="RelE/ParE_toxin_dom_sf"/>
</dbReference>
<comment type="similarity">
    <text evidence="1">Belongs to the RelE toxin family.</text>
</comment>
<keyword evidence="2" id="KW-1277">Toxin-antitoxin system</keyword>
<evidence type="ECO:0000313" key="3">
    <source>
        <dbReference type="EMBL" id="OGM64665.1"/>
    </source>
</evidence>
<organism evidence="3 4">
    <name type="scientific">Candidatus Woesebacteria bacterium RIFCSPLOWO2_01_FULL_39_25</name>
    <dbReference type="NCBI Taxonomy" id="1802521"/>
    <lineage>
        <taxon>Bacteria</taxon>
        <taxon>Candidatus Woeseibacteriota</taxon>
    </lineage>
</organism>
<gene>
    <name evidence="3" type="ORF">A2893_06590</name>
</gene>
<dbReference type="EMBL" id="MGHH01000008">
    <property type="protein sequence ID" value="OGM64665.1"/>
    <property type="molecule type" value="Genomic_DNA"/>
</dbReference>
<proteinExistence type="inferred from homology"/>
<dbReference type="InterPro" id="IPR007712">
    <property type="entry name" value="RelE/ParE_toxin"/>
</dbReference>
<name>A0A1F8BMV5_9BACT</name>
<dbReference type="AlphaFoldDB" id="A0A1F8BMV5"/>
<evidence type="ECO:0000256" key="1">
    <source>
        <dbReference type="ARBA" id="ARBA00006226"/>
    </source>
</evidence>
<sequence length="83" mass="9775">MYKLRISVQARKKLKQISKRRQRAVLMALKEIKENPFIGKPLTRELTGRFSYKLGVFRVIYKVNKKDKLVEIIAVGHRATVYN</sequence>
<evidence type="ECO:0000256" key="2">
    <source>
        <dbReference type="ARBA" id="ARBA00022649"/>
    </source>
</evidence>
<reference evidence="3 4" key="1">
    <citation type="journal article" date="2016" name="Nat. Commun.">
        <title>Thousands of microbial genomes shed light on interconnected biogeochemical processes in an aquifer system.</title>
        <authorList>
            <person name="Anantharaman K."/>
            <person name="Brown C.T."/>
            <person name="Hug L.A."/>
            <person name="Sharon I."/>
            <person name="Castelle C.J."/>
            <person name="Probst A.J."/>
            <person name="Thomas B.C."/>
            <person name="Singh A."/>
            <person name="Wilkins M.J."/>
            <person name="Karaoz U."/>
            <person name="Brodie E.L."/>
            <person name="Williams K.H."/>
            <person name="Hubbard S.S."/>
            <person name="Banfield J.F."/>
        </authorList>
    </citation>
    <scope>NUCLEOTIDE SEQUENCE [LARGE SCALE GENOMIC DNA]</scope>
</reference>
<comment type="caution">
    <text evidence="3">The sequence shown here is derived from an EMBL/GenBank/DDBJ whole genome shotgun (WGS) entry which is preliminary data.</text>
</comment>
<dbReference type="PANTHER" id="PTHR35601">
    <property type="entry name" value="TOXIN RELE"/>
    <property type="match status" value="1"/>
</dbReference>
<protein>
    <recommendedName>
        <fullName evidence="5">Addiction module toxin RelE</fullName>
    </recommendedName>
</protein>
<evidence type="ECO:0008006" key="5">
    <source>
        <dbReference type="Google" id="ProtNLM"/>
    </source>
</evidence>